<dbReference type="GO" id="GO:0004713">
    <property type="term" value="F:protein tyrosine kinase activity"/>
    <property type="evidence" value="ECO:0007669"/>
    <property type="project" value="UniProtKB-KW"/>
</dbReference>
<evidence type="ECO:0000259" key="17">
    <source>
        <dbReference type="Pfam" id="PF13614"/>
    </source>
</evidence>
<dbReference type="GO" id="GO:0005886">
    <property type="term" value="C:plasma membrane"/>
    <property type="evidence" value="ECO:0007669"/>
    <property type="project" value="UniProtKB-SubCell"/>
</dbReference>
<evidence type="ECO:0000259" key="16">
    <source>
        <dbReference type="Pfam" id="PF02706"/>
    </source>
</evidence>
<dbReference type="GO" id="GO:0042802">
    <property type="term" value="F:identical protein binding"/>
    <property type="evidence" value="ECO:0007669"/>
    <property type="project" value="UniProtKB-ARBA"/>
</dbReference>
<comment type="subcellular location">
    <subcellularLocation>
        <location evidence="1">Cell inner membrane</location>
        <topology evidence="1">Multi-pass membrane protein</topology>
    </subcellularLocation>
</comment>
<comment type="catalytic activity">
    <reaction evidence="13">
        <text>L-tyrosyl-[protein] + ATP = O-phospho-L-tyrosyl-[protein] + ADP + H(+)</text>
        <dbReference type="Rhea" id="RHEA:10596"/>
        <dbReference type="Rhea" id="RHEA-COMP:10136"/>
        <dbReference type="Rhea" id="RHEA-COMP:20101"/>
        <dbReference type="ChEBI" id="CHEBI:15378"/>
        <dbReference type="ChEBI" id="CHEBI:30616"/>
        <dbReference type="ChEBI" id="CHEBI:46858"/>
        <dbReference type="ChEBI" id="CHEBI:61978"/>
        <dbReference type="ChEBI" id="CHEBI:456216"/>
    </reaction>
</comment>
<evidence type="ECO:0000256" key="8">
    <source>
        <dbReference type="ARBA" id="ARBA00022777"/>
    </source>
</evidence>
<evidence type="ECO:0000256" key="11">
    <source>
        <dbReference type="ARBA" id="ARBA00023136"/>
    </source>
</evidence>
<gene>
    <name evidence="19" type="ORF">LCGC14_0106880</name>
</gene>
<dbReference type="InterPro" id="IPR050445">
    <property type="entry name" value="Bact_polysacc_biosynth/exp"/>
</dbReference>
<keyword evidence="3" id="KW-1003">Cell membrane</keyword>
<name>A0A0F9VQU4_9ZZZZ</name>
<comment type="caution">
    <text evidence="19">The sequence shown here is derived from an EMBL/GenBank/DDBJ whole genome shotgun (WGS) entry which is preliminary data.</text>
</comment>
<feature type="domain" description="Tyrosine-protein kinase G-rich" evidence="18">
    <location>
        <begin position="392"/>
        <end position="470"/>
    </location>
</feature>
<keyword evidence="5" id="KW-0808">Transferase</keyword>
<evidence type="ECO:0000256" key="2">
    <source>
        <dbReference type="ARBA" id="ARBA00008883"/>
    </source>
</evidence>
<evidence type="ECO:0000256" key="15">
    <source>
        <dbReference type="SAM" id="Phobius"/>
    </source>
</evidence>
<dbReference type="NCBIfam" id="TIGR01007">
    <property type="entry name" value="eps_fam"/>
    <property type="match status" value="1"/>
</dbReference>
<evidence type="ECO:0000256" key="6">
    <source>
        <dbReference type="ARBA" id="ARBA00022692"/>
    </source>
</evidence>
<feature type="domain" description="AAA" evidence="17">
    <location>
        <begin position="562"/>
        <end position="674"/>
    </location>
</feature>
<dbReference type="GO" id="GO:0005524">
    <property type="term" value="F:ATP binding"/>
    <property type="evidence" value="ECO:0007669"/>
    <property type="project" value="UniProtKB-KW"/>
</dbReference>
<dbReference type="InterPro" id="IPR027417">
    <property type="entry name" value="P-loop_NTPase"/>
</dbReference>
<evidence type="ECO:0000256" key="5">
    <source>
        <dbReference type="ARBA" id="ARBA00022679"/>
    </source>
</evidence>
<feature type="transmembrane region" description="Helical" evidence="15">
    <location>
        <begin position="37"/>
        <end position="56"/>
    </location>
</feature>
<keyword evidence="14" id="KW-0175">Coiled coil</keyword>
<dbReference type="Gene3D" id="3.40.50.300">
    <property type="entry name" value="P-loop containing nucleotide triphosphate hydrolases"/>
    <property type="match status" value="1"/>
</dbReference>
<accession>A0A0F9VQU4</accession>
<dbReference type="Pfam" id="PF02706">
    <property type="entry name" value="Wzz"/>
    <property type="match status" value="1"/>
</dbReference>
<keyword evidence="11 15" id="KW-0472">Membrane</keyword>
<dbReference type="FunFam" id="3.40.50.300:FF:000527">
    <property type="entry name" value="Tyrosine-protein kinase etk"/>
    <property type="match status" value="1"/>
</dbReference>
<sequence>MTESVAIEPMSDLSQKSLPEETIDLSRLFGALFRKKWLIIGVTLLFAFIGIVHGMLSTPVYRADALVQVERRNTVSPFGNVDNVTGSGSGELNTSAELQILQSRMVLGQVVDRVSSDLIISPVQVPFIGGFVLRRGIPRPAFLQGYPHIWGDESINVARFTTLDSSRGRSFIVERGAGDSYHIMQGDSRLGTGTLGQPEVFLDGELELTVESFNAAEGAQYVLTRLQKTSAIRGIAGRLQVAEVGGAGTTTGMIRLMMFGEDPSEITRSLDAVAQTFLTQNIERQSEQAQQSLEFLQRQAPELREQLDLAEQNLNDYRANLDSVDLSSEAQAAIQRYIELDTRLDELEFQEAELAQRFTPSHPNYQALIRQRRQIQRDLQELNARVNELPAAQQEVLRRTRDVEVTQAIYVNILNKVQELEVARAGTIGNIRIIDSAVLSGQVAPNTPRIFILYTILGLLLITGYVLLKELFKRGVESPDQIERLGLTVYANVPQSSAQRKLNRALKRRGEKTSKSVVGGVLAQRDPMDLSLESLRGLRTSLHFTMMDGRNNRVMLTGPSPGVGKSFVSVNLGAISALAGKKVLIVDADLRKGNLHHAFGQASTGGLVEFLSGELTLEDIIKPTGIPHYDVITRGVSASNPSELLMRPGFEQALEDLSEMYDMVIVDTPPVLAVTDACVAGKHCGTTLLVTRFDRNSVREILMAKKRLESSGLEIQGAILNGVKISSRGASGYYGYGTYKYQ</sequence>
<evidence type="ECO:0008006" key="20">
    <source>
        <dbReference type="Google" id="ProtNLM"/>
    </source>
</evidence>
<evidence type="ECO:0000313" key="19">
    <source>
        <dbReference type="EMBL" id="KKO02273.1"/>
    </source>
</evidence>
<evidence type="ECO:0000256" key="4">
    <source>
        <dbReference type="ARBA" id="ARBA00022519"/>
    </source>
</evidence>
<evidence type="ECO:0000256" key="13">
    <source>
        <dbReference type="ARBA" id="ARBA00053015"/>
    </source>
</evidence>
<keyword evidence="7" id="KW-0547">Nucleotide-binding</keyword>
<dbReference type="InterPro" id="IPR032807">
    <property type="entry name" value="GNVR"/>
</dbReference>
<dbReference type="EMBL" id="LAZR01000031">
    <property type="protein sequence ID" value="KKO02273.1"/>
    <property type="molecule type" value="Genomic_DNA"/>
</dbReference>
<dbReference type="Pfam" id="PF23607">
    <property type="entry name" value="WZC_N"/>
    <property type="match status" value="1"/>
</dbReference>
<feature type="coiled-coil region" evidence="14">
    <location>
        <begin position="279"/>
        <end position="327"/>
    </location>
</feature>
<evidence type="ECO:0000256" key="3">
    <source>
        <dbReference type="ARBA" id="ARBA00022475"/>
    </source>
</evidence>
<reference evidence="19" key="1">
    <citation type="journal article" date="2015" name="Nature">
        <title>Complex archaea that bridge the gap between prokaryotes and eukaryotes.</title>
        <authorList>
            <person name="Spang A."/>
            <person name="Saw J.H."/>
            <person name="Jorgensen S.L."/>
            <person name="Zaremba-Niedzwiedzka K."/>
            <person name="Martijn J."/>
            <person name="Lind A.E."/>
            <person name="van Eijk R."/>
            <person name="Schleper C."/>
            <person name="Guy L."/>
            <person name="Ettema T.J."/>
        </authorList>
    </citation>
    <scope>NUCLEOTIDE SEQUENCE</scope>
</reference>
<evidence type="ECO:0000259" key="18">
    <source>
        <dbReference type="Pfam" id="PF13807"/>
    </source>
</evidence>
<dbReference type="PANTHER" id="PTHR32309:SF32">
    <property type="entry name" value="TYROSINE-PROTEIN KINASE ETK-RELATED"/>
    <property type="match status" value="1"/>
</dbReference>
<organism evidence="19">
    <name type="scientific">marine sediment metagenome</name>
    <dbReference type="NCBI Taxonomy" id="412755"/>
    <lineage>
        <taxon>unclassified sequences</taxon>
        <taxon>metagenomes</taxon>
        <taxon>ecological metagenomes</taxon>
    </lineage>
</organism>
<dbReference type="InterPro" id="IPR003856">
    <property type="entry name" value="LPS_length_determ_N"/>
</dbReference>
<evidence type="ECO:0000256" key="1">
    <source>
        <dbReference type="ARBA" id="ARBA00004429"/>
    </source>
</evidence>
<keyword evidence="8" id="KW-0418">Kinase</keyword>
<keyword evidence="6 15" id="KW-0812">Transmembrane</keyword>
<protein>
    <recommendedName>
        <fullName evidence="20">AAA domain-containing protein</fullName>
    </recommendedName>
</protein>
<evidence type="ECO:0000256" key="10">
    <source>
        <dbReference type="ARBA" id="ARBA00022989"/>
    </source>
</evidence>
<dbReference type="Pfam" id="PF13614">
    <property type="entry name" value="AAA_31"/>
    <property type="match status" value="1"/>
</dbReference>
<evidence type="ECO:0000256" key="9">
    <source>
        <dbReference type="ARBA" id="ARBA00022840"/>
    </source>
</evidence>
<feature type="domain" description="Polysaccharide chain length determinant N-terminal" evidence="16">
    <location>
        <begin position="21"/>
        <end position="112"/>
    </location>
</feature>
<keyword evidence="9" id="KW-0067">ATP-binding</keyword>
<keyword evidence="10 15" id="KW-1133">Transmembrane helix</keyword>
<dbReference type="Pfam" id="PF13807">
    <property type="entry name" value="GNVR"/>
    <property type="match status" value="1"/>
</dbReference>
<keyword evidence="4" id="KW-0997">Cell inner membrane</keyword>
<evidence type="ECO:0000256" key="14">
    <source>
        <dbReference type="SAM" id="Coils"/>
    </source>
</evidence>
<dbReference type="PANTHER" id="PTHR32309">
    <property type="entry name" value="TYROSINE-PROTEIN KINASE"/>
    <property type="match status" value="1"/>
</dbReference>
<dbReference type="InterPro" id="IPR005702">
    <property type="entry name" value="Wzc-like_C"/>
</dbReference>
<dbReference type="SUPFAM" id="SSF52540">
    <property type="entry name" value="P-loop containing nucleoside triphosphate hydrolases"/>
    <property type="match status" value="1"/>
</dbReference>
<comment type="similarity">
    <text evidence="2">Belongs to the etk/wzc family.</text>
</comment>
<keyword evidence="12" id="KW-0829">Tyrosine-protein kinase</keyword>
<dbReference type="CDD" id="cd05387">
    <property type="entry name" value="BY-kinase"/>
    <property type="match status" value="1"/>
</dbReference>
<evidence type="ECO:0000256" key="12">
    <source>
        <dbReference type="ARBA" id="ARBA00023137"/>
    </source>
</evidence>
<dbReference type="AlphaFoldDB" id="A0A0F9VQU4"/>
<evidence type="ECO:0000256" key="7">
    <source>
        <dbReference type="ARBA" id="ARBA00022741"/>
    </source>
</evidence>
<proteinExistence type="inferred from homology"/>
<dbReference type="InterPro" id="IPR025669">
    <property type="entry name" value="AAA_dom"/>
</dbReference>